<evidence type="ECO:0000256" key="1">
    <source>
        <dbReference type="ARBA" id="ARBA00022679"/>
    </source>
</evidence>
<dbReference type="InterPro" id="IPR051283">
    <property type="entry name" value="Sec_Metabolite_Acyltrans"/>
</dbReference>
<dbReference type="Pfam" id="PF02458">
    <property type="entry name" value="Transferase"/>
    <property type="match status" value="2"/>
</dbReference>
<dbReference type="PANTHER" id="PTHR31896:SF64">
    <property type="entry name" value="TRICHOTHECENE 3-O-ACETYLTRANSFERASE"/>
    <property type="match status" value="1"/>
</dbReference>
<gene>
    <name evidence="3" type="ORF">N7493_005555</name>
</gene>
<protein>
    <submittedName>
        <fullName evidence="3">Transferase family protein</fullName>
    </submittedName>
</protein>
<dbReference type="InterPro" id="IPR023213">
    <property type="entry name" value="CAT-like_dom_sf"/>
</dbReference>
<proteinExistence type="predicted"/>
<comment type="caution">
    <text evidence="3">The sequence shown here is derived from an EMBL/GenBank/DDBJ whole genome shotgun (WGS) entry which is preliminary data.</text>
</comment>
<name>A0AAD6HMW4_9EURO</name>
<dbReference type="EMBL" id="JAQJAN010000006">
    <property type="protein sequence ID" value="KAJ5727735.1"/>
    <property type="molecule type" value="Genomic_DNA"/>
</dbReference>
<evidence type="ECO:0000313" key="3">
    <source>
        <dbReference type="EMBL" id="KAJ5727735.1"/>
    </source>
</evidence>
<sequence>MGSIAVHQVIDHINSERLFPAAKPTEKSIPLSLVDATTVDFSTSCAIWLCEKPDLPGDGFSLFDHFRKSFEITLSAYPQWSGHLKSIMTLGRSQINQETSDFPRHALHYGRVYVHYGTTSDPGVEFITARSSATLDTLSPASRTREQPIYDRQTVSLHELSPQTVIANAARPSPPDKSGLLAPLMAVQVTQLACGGFALSAKVGHPLSDISSLVKFAKDWAGISQWILSGSNSPAPVLDTIFEPSQLDSMAAGDINADAPDPAILKQCASLPLNRYDWWISTEGCLWEALIPEPYRSQDIEPIGDSMPWSEWDSKAPVSNYIVHLTREQVEIIWRDAIRGSPHESGVIRISRHDAILAHIWSCVARARNQHEDEGPMHCDLTLGLRPALGLDSDFIGSPSMMVNIEMTGTQLASSTISAEERTRSIALQIRKTINHMSRPSSVAAHLHSLAFETCLQRIWQAFLGSRHLLVTSWARAGVYEVDFGLHSFPHIRYAEGVIADLDGCVLIKEAPPTGNTDAFGGGWTDNGVDVSVHIRTEDMMRLIEDPLLLPRCE</sequence>
<organism evidence="3 4">
    <name type="scientific">Penicillium malachiteum</name>
    <dbReference type="NCBI Taxonomy" id="1324776"/>
    <lineage>
        <taxon>Eukaryota</taxon>
        <taxon>Fungi</taxon>
        <taxon>Dikarya</taxon>
        <taxon>Ascomycota</taxon>
        <taxon>Pezizomycotina</taxon>
        <taxon>Eurotiomycetes</taxon>
        <taxon>Eurotiomycetidae</taxon>
        <taxon>Eurotiales</taxon>
        <taxon>Aspergillaceae</taxon>
        <taxon>Penicillium</taxon>
    </lineage>
</organism>
<dbReference type="GO" id="GO:0016746">
    <property type="term" value="F:acyltransferase activity"/>
    <property type="evidence" value="ECO:0007669"/>
    <property type="project" value="UniProtKB-KW"/>
</dbReference>
<dbReference type="Gene3D" id="3.30.559.10">
    <property type="entry name" value="Chloramphenicol acetyltransferase-like domain"/>
    <property type="match status" value="2"/>
</dbReference>
<dbReference type="PANTHER" id="PTHR31896">
    <property type="entry name" value="FAMILY REGULATORY PROTEIN, PUTATIVE (AFU_ORTHOLOGUE AFUA_3G14730)-RELATED"/>
    <property type="match status" value="1"/>
</dbReference>
<dbReference type="Proteomes" id="UP001215712">
    <property type="component" value="Unassembled WGS sequence"/>
</dbReference>
<reference evidence="3" key="2">
    <citation type="submission" date="2023-01" db="EMBL/GenBank/DDBJ databases">
        <authorList>
            <person name="Petersen C."/>
        </authorList>
    </citation>
    <scope>NUCLEOTIDE SEQUENCE</scope>
    <source>
        <strain evidence="3">IBT 17514</strain>
    </source>
</reference>
<accession>A0AAD6HMW4</accession>
<keyword evidence="1 3" id="KW-0808">Transferase</keyword>
<dbReference type="AlphaFoldDB" id="A0AAD6HMW4"/>
<keyword evidence="4" id="KW-1185">Reference proteome</keyword>
<evidence type="ECO:0000256" key="2">
    <source>
        <dbReference type="ARBA" id="ARBA00023315"/>
    </source>
</evidence>
<evidence type="ECO:0000313" key="4">
    <source>
        <dbReference type="Proteomes" id="UP001215712"/>
    </source>
</evidence>
<keyword evidence="2" id="KW-0012">Acyltransferase</keyword>
<reference evidence="3" key="1">
    <citation type="journal article" date="2023" name="IMA Fungus">
        <title>Comparative genomic study of the Penicillium genus elucidates a diverse pangenome and 15 lateral gene transfer events.</title>
        <authorList>
            <person name="Petersen C."/>
            <person name="Sorensen T."/>
            <person name="Nielsen M.R."/>
            <person name="Sondergaard T.E."/>
            <person name="Sorensen J.L."/>
            <person name="Fitzpatrick D.A."/>
            <person name="Frisvad J.C."/>
            <person name="Nielsen K.L."/>
        </authorList>
    </citation>
    <scope>NUCLEOTIDE SEQUENCE</scope>
    <source>
        <strain evidence="3">IBT 17514</strain>
    </source>
</reference>